<keyword evidence="1" id="KW-0472">Membrane</keyword>
<evidence type="ECO:0000313" key="2">
    <source>
        <dbReference type="EMBL" id="MBB3841888.1"/>
    </source>
</evidence>
<sequence>MLSLFKKVKKEEEHPAFQVGEQVGKWFSELTIKIANYLNSWQHRVGFRLRNVLILSILLLLFSWFIWQLRNVFN</sequence>
<protein>
    <submittedName>
        <fullName evidence="2">Uncharacterized protein</fullName>
    </submittedName>
</protein>
<evidence type="ECO:0000313" key="3">
    <source>
        <dbReference type="Proteomes" id="UP000541352"/>
    </source>
</evidence>
<accession>A0A7W6ETM1</accession>
<organism evidence="2 3">
    <name type="scientific">Runella defluvii</name>
    <dbReference type="NCBI Taxonomy" id="370973"/>
    <lineage>
        <taxon>Bacteria</taxon>
        <taxon>Pseudomonadati</taxon>
        <taxon>Bacteroidota</taxon>
        <taxon>Cytophagia</taxon>
        <taxon>Cytophagales</taxon>
        <taxon>Spirosomataceae</taxon>
        <taxon>Runella</taxon>
    </lineage>
</organism>
<keyword evidence="1" id="KW-1133">Transmembrane helix</keyword>
<reference evidence="2 3" key="1">
    <citation type="submission" date="2020-08" db="EMBL/GenBank/DDBJ databases">
        <title>Genomic Encyclopedia of Type Strains, Phase IV (KMG-IV): sequencing the most valuable type-strain genomes for metagenomic binning, comparative biology and taxonomic classification.</title>
        <authorList>
            <person name="Goeker M."/>
        </authorList>
    </citation>
    <scope>NUCLEOTIDE SEQUENCE [LARGE SCALE GENOMIC DNA]</scope>
    <source>
        <strain evidence="2 3">DSM 17976</strain>
    </source>
</reference>
<dbReference type="Proteomes" id="UP000541352">
    <property type="component" value="Unassembled WGS sequence"/>
</dbReference>
<keyword evidence="3" id="KW-1185">Reference proteome</keyword>
<evidence type="ECO:0000256" key="1">
    <source>
        <dbReference type="SAM" id="Phobius"/>
    </source>
</evidence>
<keyword evidence="1" id="KW-0812">Transmembrane</keyword>
<feature type="transmembrane region" description="Helical" evidence="1">
    <location>
        <begin position="49"/>
        <end position="67"/>
    </location>
</feature>
<proteinExistence type="predicted"/>
<name>A0A7W6ETM1_9BACT</name>
<comment type="caution">
    <text evidence="2">The sequence shown here is derived from an EMBL/GenBank/DDBJ whole genome shotgun (WGS) entry which is preliminary data.</text>
</comment>
<dbReference type="AlphaFoldDB" id="A0A7W6ETM1"/>
<dbReference type="EMBL" id="JACIBY010000022">
    <property type="protein sequence ID" value="MBB3841888.1"/>
    <property type="molecule type" value="Genomic_DNA"/>
</dbReference>
<gene>
    <name evidence="2" type="ORF">FHS57_005917</name>
</gene>